<accession>A0A8S1N1G1</accession>
<organism evidence="2 3">
    <name type="scientific">Paramecium primaurelia</name>
    <dbReference type="NCBI Taxonomy" id="5886"/>
    <lineage>
        <taxon>Eukaryota</taxon>
        <taxon>Sar</taxon>
        <taxon>Alveolata</taxon>
        <taxon>Ciliophora</taxon>
        <taxon>Intramacronucleata</taxon>
        <taxon>Oligohymenophorea</taxon>
        <taxon>Peniculida</taxon>
        <taxon>Parameciidae</taxon>
        <taxon>Paramecium</taxon>
    </lineage>
</organism>
<dbReference type="OMA" id="EQTNFYM"/>
<dbReference type="AlphaFoldDB" id="A0A8S1N1G1"/>
<feature type="compositionally biased region" description="Polar residues" evidence="1">
    <location>
        <begin position="7"/>
        <end position="43"/>
    </location>
</feature>
<gene>
    <name evidence="2" type="ORF">PPRIM_AZ9-3.1.T0710162</name>
</gene>
<proteinExistence type="predicted"/>
<reference evidence="2" key="1">
    <citation type="submission" date="2021-01" db="EMBL/GenBank/DDBJ databases">
        <authorList>
            <consortium name="Genoscope - CEA"/>
            <person name="William W."/>
        </authorList>
    </citation>
    <scope>NUCLEOTIDE SEQUENCE</scope>
</reference>
<comment type="caution">
    <text evidence="2">The sequence shown here is derived from an EMBL/GenBank/DDBJ whole genome shotgun (WGS) entry which is preliminary data.</text>
</comment>
<dbReference type="EMBL" id="CAJJDM010000074">
    <property type="protein sequence ID" value="CAD8084071.1"/>
    <property type="molecule type" value="Genomic_DNA"/>
</dbReference>
<dbReference type="Proteomes" id="UP000688137">
    <property type="component" value="Unassembled WGS sequence"/>
</dbReference>
<sequence length="93" mass="11248">MFLMKPQTPTFGDKNNSRKPQIQINEINSNSRFYSIPTRQTNAQSRSSSQRKKKDQMIKKWKDLYDEQTNFYMRLLKVNNIEFIELPKFQLQK</sequence>
<keyword evidence="3" id="KW-1185">Reference proteome</keyword>
<evidence type="ECO:0000256" key="1">
    <source>
        <dbReference type="SAM" id="MobiDB-lite"/>
    </source>
</evidence>
<evidence type="ECO:0000313" key="2">
    <source>
        <dbReference type="EMBL" id="CAD8084071.1"/>
    </source>
</evidence>
<evidence type="ECO:0000313" key="3">
    <source>
        <dbReference type="Proteomes" id="UP000688137"/>
    </source>
</evidence>
<feature type="region of interest" description="Disordered" evidence="1">
    <location>
        <begin position="1"/>
        <end position="56"/>
    </location>
</feature>
<protein>
    <submittedName>
        <fullName evidence="2">Uncharacterized protein</fullName>
    </submittedName>
</protein>
<name>A0A8S1N1G1_PARPR</name>